<dbReference type="RefSeq" id="WP_135756499.1">
    <property type="nucleotide sequence ID" value="NZ_RQHS01000012.1"/>
</dbReference>
<keyword evidence="2" id="KW-1185">Reference proteome</keyword>
<gene>
    <name evidence="1" type="ORF">EHR06_07925</name>
</gene>
<proteinExistence type="predicted"/>
<organism evidence="1 2">
    <name type="scientific">Leptospira dzoumogneensis</name>
    <dbReference type="NCBI Taxonomy" id="2484904"/>
    <lineage>
        <taxon>Bacteria</taxon>
        <taxon>Pseudomonadati</taxon>
        <taxon>Spirochaetota</taxon>
        <taxon>Spirochaetia</taxon>
        <taxon>Leptospirales</taxon>
        <taxon>Leptospiraceae</taxon>
        <taxon>Leptospira</taxon>
    </lineage>
</organism>
<protein>
    <submittedName>
        <fullName evidence="1">Uncharacterized protein</fullName>
    </submittedName>
</protein>
<dbReference type="EMBL" id="RQHS01000012">
    <property type="protein sequence ID" value="TGN00038.1"/>
    <property type="molecule type" value="Genomic_DNA"/>
</dbReference>
<dbReference type="AlphaFoldDB" id="A0A4Z1AKE5"/>
<accession>A0A4Z1AKE5</accession>
<evidence type="ECO:0000313" key="2">
    <source>
        <dbReference type="Proteomes" id="UP000297241"/>
    </source>
</evidence>
<sequence length="62" mass="7243">MSSTKQQALNLIENLPDDSSFDDIMEELFFSKKVQEGLSDLDSNKTISHKQVLEEITKWRKR</sequence>
<reference evidence="1" key="1">
    <citation type="journal article" date="2019" name="PLoS Negl. Trop. Dis.">
        <title>Revisiting the worldwide diversity of Leptospira species in the environment.</title>
        <authorList>
            <person name="Vincent A.T."/>
            <person name="Schiettekatte O."/>
            <person name="Bourhy P."/>
            <person name="Veyrier F.J."/>
            <person name="Picardeau M."/>
        </authorList>
    </citation>
    <scope>NUCLEOTIDE SEQUENCE [LARGE SCALE GENOMIC DNA]</scope>
    <source>
        <strain evidence="1">201601113</strain>
    </source>
</reference>
<name>A0A4Z1AKE5_9LEPT</name>
<dbReference type="OrthoDB" id="5422155at2"/>
<comment type="caution">
    <text evidence="1">The sequence shown here is derived from an EMBL/GenBank/DDBJ whole genome shotgun (WGS) entry which is preliminary data.</text>
</comment>
<evidence type="ECO:0000313" key="1">
    <source>
        <dbReference type="EMBL" id="TGN00038.1"/>
    </source>
</evidence>
<dbReference type="Proteomes" id="UP000297241">
    <property type="component" value="Unassembled WGS sequence"/>
</dbReference>